<dbReference type="Proteomes" id="UP001276854">
    <property type="component" value="Unassembled WGS sequence"/>
</dbReference>
<dbReference type="RefSeq" id="WP_318066070.1">
    <property type="nucleotide sequence ID" value="NZ_JAWONS010000286.1"/>
</dbReference>
<gene>
    <name evidence="2" type="ORF">RZO55_20130</name>
</gene>
<dbReference type="EMBL" id="JAWONS010000286">
    <property type="protein sequence ID" value="MDW2799883.1"/>
    <property type="molecule type" value="Genomic_DNA"/>
</dbReference>
<feature type="transmembrane region" description="Helical" evidence="1">
    <location>
        <begin position="48"/>
        <end position="67"/>
    </location>
</feature>
<sequence length="70" mass="8387">MYDFTLFCIIIYSIVMMFLVIFNWDWLSEHQHRGANSWLKEKWGDKGARIATGVFTIVFLVLAILIWRNF</sequence>
<keyword evidence="3" id="KW-1185">Reference proteome</keyword>
<reference evidence="2 3" key="1">
    <citation type="submission" date="2023-10" db="EMBL/GenBank/DDBJ databases">
        <title>A novel Glycoside Hydrolase 43-Like Enzyme from Clostrdium boliviensis is an Endo-xylanase, and a Candidate for Xylooligosaccharides Production from Different Xylan Substrates.</title>
        <authorList>
            <person name="Alvarez M.T."/>
            <person name="Rocabado-Villegas L.R."/>
            <person name="Salas-Veizaga D.M."/>
            <person name="Linares-Pasten J.A."/>
            <person name="Gudmundsdottir E.E."/>
            <person name="Hreggvidsson G.O."/>
            <person name="Adlercreutz P."/>
            <person name="Nordberg Karlsson E."/>
        </authorList>
    </citation>
    <scope>NUCLEOTIDE SEQUENCE [LARGE SCALE GENOMIC DNA]</scope>
    <source>
        <strain evidence="2 3">E-1</strain>
    </source>
</reference>
<protein>
    <submittedName>
        <fullName evidence="2">Imm17 family immunity protein</fullName>
    </submittedName>
</protein>
<proteinExistence type="predicted"/>
<accession>A0ABU4GQM8</accession>
<keyword evidence="1" id="KW-1133">Transmembrane helix</keyword>
<dbReference type="InterPro" id="IPR029087">
    <property type="entry name" value="Imm17"/>
</dbReference>
<keyword evidence="1" id="KW-0472">Membrane</keyword>
<name>A0ABU4GQM8_9CLOT</name>
<comment type="caution">
    <text evidence="2">The sequence shown here is derived from an EMBL/GenBank/DDBJ whole genome shotgun (WGS) entry which is preliminary data.</text>
</comment>
<evidence type="ECO:0000313" key="2">
    <source>
        <dbReference type="EMBL" id="MDW2799883.1"/>
    </source>
</evidence>
<feature type="transmembrane region" description="Helical" evidence="1">
    <location>
        <begin position="6"/>
        <end position="27"/>
    </location>
</feature>
<dbReference type="Pfam" id="PF15562">
    <property type="entry name" value="Imm17"/>
    <property type="match status" value="1"/>
</dbReference>
<evidence type="ECO:0000313" key="3">
    <source>
        <dbReference type="Proteomes" id="UP001276854"/>
    </source>
</evidence>
<evidence type="ECO:0000256" key="1">
    <source>
        <dbReference type="SAM" id="Phobius"/>
    </source>
</evidence>
<keyword evidence="1" id="KW-0812">Transmembrane</keyword>
<organism evidence="2 3">
    <name type="scientific">Clostridium boliviensis</name>
    <dbReference type="NCBI Taxonomy" id="318465"/>
    <lineage>
        <taxon>Bacteria</taxon>
        <taxon>Bacillati</taxon>
        <taxon>Bacillota</taxon>
        <taxon>Clostridia</taxon>
        <taxon>Eubacteriales</taxon>
        <taxon>Clostridiaceae</taxon>
        <taxon>Clostridium</taxon>
    </lineage>
</organism>